<dbReference type="EC" id="4.1.99.3" evidence="3"/>
<dbReference type="InterPro" id="IPR008148">
    <property type="entry name" value="DNA_photolyase_2"/>
</dbReference>
<proteinExistence type="inferred from homology"/>
<evidence type="ECO:0000256" key="12">
    <source>
        <dbReference type="ARBA" id="ARBA00033999"/>
    </source>
</evidence>
<dbReference type="InterPro" id="IPR006050">
    <property type="entry name" value="DNA_photolyase_N"/>
</dbReference>
<keyword evidence="10 14" id="KW-0456">Lyase</keyword>
<sequence length="493" mass="56932">MSSSSAKRIKLASSSLTDVFHQSRVRHSSDGLEFDETRMRVLNQAVGADDRRSGGVVYWMSRDSRVQDNWALIYAKRAADSKRVPLYVVFCLTNSFLDASLRQFHFLLEGLKVVQEECRLLDIAFVVLDGSGDLVLADWVREHHVSTVVCDFNPLRVVRGWVSSVTAQLRRQNVHFVQVDAHNVVPCWVASDKQEHNARTFRLKLRKHLPRYLTAFPLVAKHQTPPPPVFFERHQQVCWSRLLHSRKADAGVPPVPWAVAGYPSALKRFERFVHDLLPQYAKTRNDPTEKSQSNMSPWYHFGQISAQRVLYFLRDRAGDENVDAYVEECLVRRELADNFCYYNINYDSVMGAAEWAQRTLELHASDAKRVVYTLRQLDAAETHDDLWNAAQRELRLEGKMHGYMRMYWAKKILEWSPSADTALARAIRFNDRYGLDGRDPNGYVGCMWSVCGVHDQGWMERAVFGKIRYMNYEGCMRKFDVIGYIIANSLNKN</sequence>
<dbReference type="GO" id="GO:0009650">
    <property type="term" value="P:UV protection"/>
    <property type="evidence" value="ECO:0007669"/>
    <property type="project" value="UniProtKB-ARBA"/>
</dbReference>
<evidence type="ECO:0000313" key="14">
    <source>
        <dbReference type="EMBL" id="ANS70923.1"/>
    </source>
</evidence>
<evidence type="ECO:0000256" key="3">
    <source>
        <dbReference type="ARBA" id="ARBA00013149"/>
    </source>
</evidence>
<evidence type="ECO:0000256" key="4">
    <source>
        <dbReference type="ARBA" id="ARBA00014046"/>
    </source>
</evidence>
<name>A0A1B1MQQ9_NPVLD</name>
<dbReference type="FunFam" id="3.40.50.620:FF:000110">
    <property type="entry name" value="Deoxyribodipyrimidine photolyase"/>
    <property type="match status" value="1"/>
</dbReference>
<dbReference type="NCBIfam" id="TIGR00591">
    <property type="entry name" value="phr2"/>
    <property type="match status" value="1"/>
</dbReference>
<evidence type="ECO:0000256" key="7">
    <source>
        <dbReference type="ARBA" id="ARBA00022827"/>
    </source>
</evidence>
<keyword evidence="8" id="KW-0238">DNA-binding</keyword>
<organism evidence="14">
    <name type="scientific">Lymantria dispar multicapsid nuclear polyhedrosis virus</name>
    <name type="common">LdMNPV</name>
    <dbReference type="NCBI Taxonomy" id="10449"/>
    <lineage>
        <taxon>Viruses</taxon>
        <taxon>Viruses incertae sedis</taxon>
        <taxon>Naldaviricetes</taxon>
        <taxon>Lefavirales</taxon>
        <taxon>Baculoviridae</taxon>
        <taxon>Alphabaculovirus</taxon>
        <taxon>Alphabaculovirus lydisparis</taxon>
    </lineage>
</organism>
<dbReference type="FunFam" id="1.10.579.10:FF:000002">
    <property type="entry name" value="Deoxyribodipyrimidine photolyase"/>
    <property type="match status" value="1"/>
</dbReference>
<evidence type="ECO:0000256" key="10">
    <source>
        <dbReference type="ARBA" id="ARBA00023239"/>
    </source>
</evidence>
<dbReference type="Gene3D" id="1.10.579.10">
    <property type="entry name" value="DNA Cyclobutane Dipyrimidine Photolyase, subunit A, domain 3"/>
    <property type="match status" value="1"/>
</dbReference>
<evidence type="ECO:0000256" key="2">
    <source>
        <dbReference type="ARBA" id="ARBA00006409"/>
    </source>
</evidence>
<dbReference type="InterPro" id="IPR014729">
    <property type="entry name" value="Rossmann-like_a/b/a_fold"/>
</dbReference>
<dbReference type="Gene3D" id="1.25.40.80">
    <property type="match status" value="1"/>
</dbReference>
<keyword evidence="9" id="KW-0234">DNA repair</keyword>
<dbReference type="GO" id="GO:0003904">
    <property type="term" value="F:deoxyribodipyrimidine photo-lyase activity"/>
    <property type="evidence" value="ECO:0007669"/>
    <property type="project" value="UniProtKB-EC"/>
</dbReference>
<accession>A0A1B1MQQ9</accession>
<dbReference type="SUPFAM" id="SSF48173">
    <property type="entry name" value="Cryptochrome/photolyase FAD-binding domain"/>
    <property type="match status" value="1"/>
</dbReference>
<dbReference type="PANTHER" id="PTHR10211">
    <property type="entry name" value="DEOXYRIBODIPYRIMIDINE PHOTOLYASE"/>
    <property type="match status" value="1"/>
</dbReference>
<evidence type="ECO:0000259" key="13">
    <source>
        <dbReference type="PROSITE" id="PS51645"/>
    </source>
</evidence>
<keyword evidence="6" id="KW-0227">DNA damage</keyword>
<dbReference type="Gene3D" id="3.40.50.620">
    <property type="entry name" value="HUPs"/>
    <property type="match status" value="1"/>
</dbReference>
<evidence type="ECO:0000256" key="6">
    <source>
        <dbReference type="ARBA" id="ARBA00022763"/>
    </source>
</evidence>
<dbReference type="PROSITE" id="PS51645">
    <property type="entry name" value="PHR_CRY_ALPHA_BETA"/>
    <property type="match status" value="1"/>
</dbReference>
<dbReference type="InterPro" id="IPR036155">
    <property type="entry name" value="Crypto/Photolyase_N_sf"/>
</dbReference>
<reference evidence="14" key="1">
    <citation type="journal article" date="2016" name="J. Invertebr. Pathol.">
        <title>An alphabaculovirus isolated from dead Lymantria dispar larvae shows high genetic similarity to baculovirus previously isolated from Lymantria monacha - An example of adaptation to a new host.</title>
        <authorList>
            <person name="Rabalski L."/>
            <person name="Krejmer-Rabalska M."/>
            <person name="Skrzecz I."/>
            <person name="Wasag B."/>
            <person name="Szewczyk B."/>
        </authorList>
    </citation>
    <scope>NUCLEOTIDE SEQUENCE</scope>
    <source>
        <strain evidence="14">BNP</strain>
    </source>
</reference>
<dbReference type="SUPFAM" id="SSF52425">
    <property type="entry name" value="Cryptochrome/photolyase, N-terminal domain"/>
    <property type="match status" value="1"/>
</dbReference>
<dbReference type="GO" id="GO:0003677">
    <property type="term" value="F:DNA binding"/>
    <property type="evidence" value="ECO:0007669"/>
    <property type="project" value="UniProtKB-KW"/>
</dbReference>
<evidence type="ECO:0000256" key="11">
    <source>
        <dbReference type="ARBA" id="ARBA00031671"/>
    </source>
</evidence>
<keyword evidence="5" id="KW-0285">Flavoprotein</keyword>
<organismHost>
    <name type="scientific">Lepidoptera</name>
    <name type="common">moths &amp; butterflies</name>
    <dbReference type="NCBI Taxonomy" id="7088"/>
</organismHost>
<feature type="domain" description="Photolyase/cryptochrome alpha/beta" evidence="13">
    <location>
        <begin position="54"/>
        <end position="187"/>
    </location>
</feature>
<evidence type="ECO:0000256" key="9">
    <source>
        <dbReference type="ARBA" id="ARBA00023204"/>
    </source>
</evidence>
<dbReference type="GO" id="GO:0000719">
    <property type="term" value="P:photoreactive repair"/>
    <property type="evidence" value="ECO:0007669"/>
    <property type="project" value="TreeGrafter"/>
</dbReference>
<dbReference type="InterPro" id="IPR036134">
    <property type="entry name" value="Crypto/Photolyase_FAD-like_sf"/>
</dbReference>
<comment type="similarity">
    <text evidence="2">Belongs to the DNA photolyase class-2 family.</text>
</comment>
<dbReference type="FunFam" id="1.25.40.80:FF:000004">
    <property type="entry name" value="Deoxyribodipyrimidine photolyase"/>
    <property type="match status" value="1"/>
</dbReference>
<keyword evidence="7" id="KW-0274">FAD</keyword>
<protein>
    <recommendedName>
        <fullName evidence="4">Deoxyribodipyrimidine photo-lyase</fullName>
        <ecNumber evidence="3">4.1.99.3</ecNumber>
    </recommendedName>
    <alternativeName>
        <fullName evidence="11">DNA photolyase</fullName>
    </alternativeName>
</protein>
<dbReference type="PANTHER" id="PTHR10211:SF0">
    <property type="entry name" value="DEOXYRIBODIPYRIMIDINE PHOTO-LYASE"/>
    <property type="match status" value="1"/>
</dbReference>
<evidence type="ECO:0000256" key="5">
    <source>
        <dbReference type="ARBA" id="ARBA00022630"/>
    </source>
</evidence>
<evidence type="ECO:0000256" key="8">
    <source>
        <dbReference type="ARBA" id="ARBA00023125"/>
    </source>
</evidence>
<dbReference type="InterPro" id="IPR032673">
    <property type="entry name" value="DNA_photolyase_2_CS"/>
</dbReference>
<comment type="catalytic activity">
    <reaction evidence="12">
        <text>cyclobutadipyrimidine (in DNA) = 2 pyrimidine residues (in DNA).</text>
        <dbReference type="EC" id="4.1.99.3"/>
    </reaction>
</comment>
<comment type="cofactor">
    <cofactor evidence="1">
        <name>FAD</name>
        <dbReference type="ChEBI" id="CHEBI:57692"/>
    </cofactor>
</comment>
<evidence type="ECO:0000256" key="1">
    <source>
        <dbReference type="ARBA" id="ARBA00001974"/>
    </source>
</evidence>
<dbReference type="PROSITE" id="PS01084">
    <property type="entry name" value="DNA_PHOTOLYASES_2_2"/>
    <property type="match status" value="1"/>
</dbReference>
<dbReference type="Pfam" id="PF00875">
    <property type="entry name" value="DNA_photolyase"/>
    <property type="match status" value="1"/>
</dbReference>
<dbReference type="InterPro" id="IPR052219">
    <property type="entry name" value="Photolyase_Class-2"/>
</dbReference>
<dbReference type="EMBL" id="KU377538">
    <property type="protein sequence ID" value="ANS70923.1"/>
    <property type="molecule type" value="Genomic_DNA"/>
</dbReference>